<reference evidence="1 2" key="2">
    <citation type="submission" date="2020-06" db="EMBL/GenBank/DDBJ databases">
        <title>Antribacter stalactiti gen. nov., sp. nov., a new member of the family Nacardiaceae isolated from a cave.</title>
        <authorList>
            <person name="Kim I.S."/>
        </authorList>
    </citation>
    <scope>NUCLEOTIDE SEQUENCE [LARGE SCALE GENOMIC DNA]</scope>
    <source>
        <strain evidence="1 2">YC2-7</strain>
    </source>
</reference>
<dbReference type="InterPro" id="IPR017853">
    <property type="entry name" value="GH"/>
</dbReference>
<dbReference type="Gene3D" id="3.20.20.80">
    <property type="entry name" value="Glycosidases"/>
    <property type="match status" value="1"/>
</dbReference>
<organism evidence="1 2">
    <name type="scientific">Antrihabitans stalactiti</name>
    <dbReference type="NCBI Taxonomy" id="2584121"/>
    <lineage>
        <taxon>Bacteria</taxon>
        <taxon>Bacillati</taxon>
        <taxon>Actinomycetota</taxon>
        <taxon>Actinomycetes</taxon>
        <taxon>Mycobacteriales</taxon>
        <taxon>Nocardiaceae</taxon>
        <taxon>Antrihabitans</taxon>
    </lineage>
</organism>
<reference evidence="1 2" key="1">
    <citation type="submission" date="2019-05" db="EMBL/GenBank/DDBJ databases">
        <authorList>
            <person name="Lee S.D."/>
        </authorList>
    </citation>
    <scope>NUCLEOTIDE SEQUENCE [LARGE SCALE GENOMIC DNA]</scope>
    <source>
        <strain evidence="1 2">YC2-7</strain>
    </source>
</reference>
<keyword evidence="2" id="KW-1185">Reference proteome</keyword>
<protein>
    <submittedName>
        <fullName evidence="1">Beta-mannosidase</fullName>
    </submittedName>
</protein>
<name>A0A848KHY1_9NOCA</name>
<gene>
    <name evidence="1" type="ORF">FGL95_12420</name>
</gene>
<dbReference type="EMBL" id="VCQU01000004">
    <property type="protein sequence ID" value="NMN95840.1"/>
    <property type="molecule type" value="Genomic_DNA"/>
</dbReference>
<evidence type="ECO:0000313" key="1">
    <source>
        <dbReference type="EMBL" id="NMN95840.1"/>
    </source>
</evidence>
<proteinExistence type="predicted"/>
<sequence length="358" mass="38215">MVLGIVVAVSVGWSGESNAQVTVGRVTVSSGNLLLDGQRWQPYGFNAYQLATDWDINAGCGATVDLDRFFGALPPRSVVRFNAFQALATNRVTGARDFASIDAVFAAAETHDQLLIPVLAPQDGSCDGNEFKERAWYVHGWQQAALRPALSFRDWMATAVDRWKNSKALAAWELVGEPETSSCLDAACSWSLRECTADAATVLRAFFDTAGAELRRHDPRTLITAGLAGGGQCGAQGDEYRTVGESPFVDVLQYHDYGASGVALPGDVSNGLARRLHQAAELGKPLLVAEVGELAGSCESIAARAANIDVKLQGQRTAGAAGALIWAFVPDPRPQACTYDVGYDDPLWSVIARHADQS</sequence>
<dbReference type="AlphaFoldDB" id="A0A848KHY1"/>
<dbReference type="Proteomes" id="UP000535543">
    <property type="component" value="Unassembled WGS sequence"/>
</dbReference>
<comment type="caution">
    <text evidence="1">The sequence shown here is derived from an EMBL/GenBank/DDBJ whole genome shotgun (WGS) entry which is preliminary data.</text>
</comment>
<accession>A0A848KHY1</accession>
<evidence type="ECO:0000313" key="2">
    <source>
        <dbReference type="Proteomes" id="UP000535543"/>
    </source>
</evidence>
<dbReference type="SUPFAM" id="SSF51445">
    <property type="entry name" value="(Trans)glycosidases"/>
    <property type="match status" value="1"/>
</dbReference>